<feature type="transmembrane region" description="Helical" evidence="7">
    <location>
        <begin position="217"/>
        <end position="237"/>
    </location>
</feature>
<keyword evidence="2" id="KW-1003">Cell membrane</keyword>
<feature type="transmembrane region" description="Helical" evidence="7">
    <location>
        <begin position="36"/>
        <end position="57"/>
    </location>
</feature>
<feature type="transmembrane region" description="Helical" evidence="7">
    <location>
        <begin position="179"/>
        <end position="197"/>
    </location>
</feature>
<evidence type="ECO:0000313" key="8">
    <source>
        <dbReference type="EMBL" id="OAT31377.1"/>
    </source>
</evidence>
<feature type="transmembrane region" description="Helical" evidence="7">
    <location>
        <begin position="78"/>
        <end position="101"/>
    </location>
</feature>
<dbReference type="InterPro" id="IPR050833">
    <property type="entry name" value="Poly_Biosynth_Transport"/>
</dbReference>
<sequence length="415" mass="45912">MSLIKNSVWNLGGYIIPTIIAIPALGYLARTLGIELFGIYTLAIAIVGYAGIFDVGLTRAIVREIALYRDDAEERKKIISTTTIFIAIFSSLGVVAIFLLIPNIVTLLKISLSHVEEVETSLRILVFSIPLFLLNQVWMSILEGDERFFIVNIQRSIGSSIIAGLPALCVLLQNGLVSAITGLVIGRIASVMIAYMVVRKEIIGSKFQFNMMTFKRLIFFGGWITVSNIISPVMVYFDRFVISSILGAKLVGFYTAPSEAVSRLGLLPGALSRAVFPRLSNITDKKDFNRQVKFSYALMISGCLPIVLIGILFSEKILNLWLGVEYAAHSAIILNILLIGFFFNSIAQIPFTIIQSVGKAKITALLHCFEIIPYLVMLYLCVSNYGIMGAAYAWTIRVIVDSLLLIFFSNKYSSR</sequence>
<comment type="caution">
    <text evidence="8">The sequence shown here is derived from an EMBL/GenBank/DDBJ whole genome shotgun (WGS) entry which is preliminary data.</text>
</comment>
<feature type="transmembrane region" description="Helical" evidence="7">
    <location>
        <begin position="121"/>
        <end position="141"/>
    </location>
</feature>
<dbReference type="Pfam" id="PF01943">
    <property type="entry name" value="Polysacc_synt"/>
    <property type="match status" value="1"/>
</dbReference>
<dbReference type="PANTHER" id="PTHR30250">
    <property type="entry name" value="PST FAMILY PREDICTED COLANIC ACID TRANSPORTER"/>
    <property type="match status" value="1"/>
</dbReference>
<dbReference type="GO" id="GO:0005886">
    <property type="term" value="C:plasma membrane"/>
    <property type="evidence" value="ECO:0007669"/>
    <property type="project" value="UniProtKB-SubCell"/>
</dbReference>
<gene>
    <name evidence="8" type="ORF">M975_2302</name>
</gene>
<dbReference type="OrthoDB" id="9812647at2"/>
<dbReference type="EMBL" id="LXER01000019">
    <property type="protein sequence ID" value="OAT31377.1"/>
    <property type="molecule type" value="Genomic_DNA"/>
</dbReference>
<keyword evidence="5 7" id="KW-0472">Membrane</keyword>
<comment type="subcellular location">
    <subcellularLocation>
        <location evidence="1">Cell membrane</location>
        <topology evidence="1">Multi-pass membrane protein</topology>
    </subcellularLocation>
</comment>
<dbReference type="RefSeq" id="WP_064559461.1">
    <property type="nucleotide sequence ID" value="NZ_LXER01000019.1"/>
</dbReference>
<feature type="transmembrane region" description="Helical" evidence="7">
    <location>
        <begin position="12"/>
        <end position="30"/>
    </location>
</feature>
<evidence type="ECO:0000256" key="7">
    <source>
        <dbReference type="SAM" id="Phobius"/>
    </source>
</evidence>
<dbReference type="CDD" id="cd13128">
    <property type="entry name" value="MATE_Wzx_like"/>
    <property type="match status" value="1"/>
</dbReference>
<evidence type="ECO:0000313" key="9">
    <source>
        <dbReference type="Proteomes" id="UP000078410"/>
    </source>
</evidence>
<keyword evidence="9" id="KW-1185">Reference proteome</keyword>
<feature type="transmembrane region" description="Helical" evidence="7">
    <location>
        <begin position="326"/>
        <end position="343"/>
    </location>
</feature>
<evidence type="ECO:0000256" key="3">
    <source>
        <dbReference type="ARBA" id="ARBA00022692"/>
    </source>
</evidence>
<evidence type="ECO:0000256" key="4">
    <source>
        <dbReference type="ARBA" id="ARBA00022989"/>
    </source>
</evidence>
<evidence type="ECO:0000256" key="6">
    <source>
        <dbReference type="ARBA" id="ARBA00049738"/>
    </source>
</evidence>
<evidence type="ECO:0000256" key="5">
    <source>
        <dbReference type="ARBA" id="ARBA00023136"/>
    </source>
</evidence>
<accession>A0A1B7INW3</accession>
<keyword evidence="3 7" id="KW-0812">Transmembrane</keyword>
<dbReference type="Proteomes" id="UP000078410">
    <property type="component" value="Unassembled WGS sequence"/>
</dbReference>
<keyword evidence="4 7" id="KW-1133">Transmembrane helix</keyword>
<evidence type="ECO:0000256" key="1">
    <source>
        <dbReference type="ARBA" id="ARBA00004651"/>
    </source>
</evidence>
<dbReference type="AlphaFoldDB" id="A0A1B7INW3"/>
<feature type="transmembrane region" description="Helical" evidence="7">
    <location>
        <begin position="153"/>
        <end position="173"/>
    </location>
</feature>
<evidence type="ECO:0000256" key="2">
    <source>
        <dbReference type="ARBA" id="ARBA00022475"/>
    </source>
</evidence>
<protein>
    <recommendedName>
        <fullName evidence="6">Putative O-antigen transporter</fullName>
    </recommendedName>
</protein>
<name>A0A1B7INW3_9ENTR</name>
<feature type="transmembrane region" description="Helical" evidence="7">
    <location>
        <begin position="364"/>
        <end position="385"/>
    </location>
</feature>
<dbReference type="PATRIC" id="fig|1354251.4.peg.2381"/>
<proteinExistence type="predicted"/>
<organism evidence="8 9">
    <name type="scientific">Buttiauxella brennerae ATCC 51605</name>
    <dbReference type="NCBI Taxonomy" id="1354251"/>
    <lineage>
        <taxon>Bacteria</taxon>
        <taxon>Pseudomonadati</taxon>
        <taxon>Pseudomonadota</taxon>
        <taxon>Gammaproteobacteria</taxon>
        <taxon>Enterobacterales</taxon>
        <taxon>Enterobacteriaceae</taxon>
        <taxon>Buttiauxella</taxon>
    </lineage>
</organism>
<reference evidence="8 9" key="1">
    <citation type="submission" date="2016-04" db="EMBL/GenBank/DDBJ databases">
        <title>ATOL: Assembling a taxonomically balanced genome-scale reconstruction of the evolutionary history of the Enterobacteriaceae.</title>
        <authorList>
            <person name="Plunkett G.III."/>
            <person name="Neeno-Eckwall E.C."/>
            <person name="Glasner J.D."/>
            <person name="Perna N.T."/>
        </authorList>
    </citation>
    <scope>NUCLEOTIDE SEQUENCE [LARGE SCALE GENOMIC DNA]</scope>
    <source>
        <strain evidence="8 9">ATCC 51605</strain>
    </source>
</reference>
<dbReference type="InterPro" id="IPR002797">
    <property type="entry name" value="Polysacc_synth"/>
</dbReference>
<dbReference type="PANTHER" id="PTHR30250:SF11">
    <property type="entry name" value="O-ANTIGEN TRANSPORTER-RELATED"/>
    <property type="match status" value="1"/>
</dbReference>
<feature type="transmembrane region" description="Helical" evidence="7">
    <location>
        <begin position="296"/>
        <end position="314"/>
    </location>
</feature>